<comment type="caution">
    <text evidence="2">The sequence shown here is derived from an EMBL/GenBank/DDBJ whole genome shotgun (WGS) entry which is preliminary data.</text>
</comment>
<dbReference type="EMBL" id="JAJISC010000006">
    <property type="protein sequence ID" value="MCS2610272.1"/>
    <property type="molecule type" value="Genomic_DNA"/>
</dbReference>
<reference evidence="2" key="1">
    <citation type="submission" date="2021-11" db="EMBL/GenBank/DDBJ databases">
        <title>Halomonas sp., isolated from a coastal aquaculture zone in Dongshan Bay.</title>
        <authorList>
            <person name="Lin W."/>
        </authorList>
    </citation>
    <scope>NUCLEOTIDE SEQUENCE</scope>
    <source>
        <strain evidence="2">Yzlin-01</strain>
    </source>
</reference>
<gene>
    <name evidence="2" type="ORF">LLY24_13190</name>
</gene>
<dbReference type="Proteomes" id="UP001165542">
    <property type="component" value="Unassembled WGS sequence"/>
</dbReference>
<evidence type="ECO:0000256" key="1">
    <source>
        <dbReference type="SAM" id="MobiDB-lite"/>
    </source>
</evidence>
<dbReference type="RefSeq" id="WP_259036779.1">
    <property type="nucleotide sequence ID" value="NZ_JAJISC010000006.1"/>
</dbReference>
<protein>
    <submittedName>
        <fullName evidence="2">Uncharacterized protein</fullName>
    </submittedName>
</protein>
<evidence type="ECO:0000313" key="3">
    <source>
        <dbReference type="Proteomes" id="UP001165542"/>
    </source>
</evidence>
<name>A0ABT2EFA9_9GAMM</name>
<feature type="compositionally biased region" description="Basic and acidic residues" evidence="1">
    <location>
        <begin position="12"/>
        <end position="24"/>
    </location>
</feature>
<feature type="region of interest" description="Disordered" evidence="1">
    <location>
        <begin position="1"/>
        <end position="31"/>
    </location>
</feature>
<evidence type="ECO:0000313" key="2">
    <source>
        <dbReference type="EMBL" id="MCS2610272.1"/>
    </source>
</evidence>
<proteinExistence type="predicted"/>
<sequence length="159" mass="17666">MSQDQAAGLRQWADRQRAQREAQRDTPPQAAPVVRTPLMVVGVPGAAVAQVSDRLAQWASLGRAWAKAPEAWEIHCLAPTAPTLADLSARYARWAFWIESDADAFASMYRQLRLMRDHGGPKRLLALHEPHLPRHGLLGNLQAAAHDYLGLELLLLARR</sequence>
<keyword evidence="3" id="KW-1185">Reference proteome</keyword>
<accession>A0ABT2EFA9</accession>
<organism evidence="2 3">
    <name type="scientific">Halomonas dongshanensis</name>
    <dbReference type="NCBI Taxonomy" id="2890835"/>
    <lineage>
        <taxon>Bacteria</taxon>
        <taxon>Pseudomonadati</taxon>
        <taxon>Pseudomonadota</taxon>
        <taxon>Gammaproteobacteria</taxon>
        <taxon>Oceanospirillales</taxon>
        <taxon>Halomonadaceae</taxon>
        <taxon>Halomonas</taxon>
    </lineage>
</organism>